<sequence>MREDDLPAVGEIAAQLHPAYPEDGRIFAERLQLYPNGCLVLEMNDSVLGYVISHPWRHRQPPTLNSLLQILPVRPSTYYIHDVALLPTARGLGAVTQLMSRLSRIAQDDGLLTLSLVAVNGSREFWSRQGFVAIDDPALEEKLNSYDLAARFLCKDLAAS</sequence>
<dbReference type="InterPro" id="IPR000182">
    <property type="entry name" value="GNAT_dom"/>
</dbReference>
<dbReference type="PROSITE" id="PS51186">
    <property type="entry name" value="GNAT"/>
    <property type="match status" value="1"/>
</dbReference>
<dbReference type="GO" id="GO:0016746">
    <property type="term" value="F:acyltransferase activity"/>
    <property type="evidence" value="ECO:0007669"/>
    <property type="project" value="UniProtKB-KW"/>
</dbReference>
<evidence type="ECO:0000313" key="2">
    <source>
        <dbReference type="EMBL" id="MFC7299141.1"/>
    </source>
</evidence>
<dbReference type="InterPro" id="IPR016181">
    <property type="entry name" value="Acyl_CoA_acyltransferase"/>
</dbReference>
<keyword evidence="2" id="KW-0012">Acyltransferase</keyword>
<evidence type="ECO:0000313" key="3">
    <source>
        <dbReference type="Proteomes" id="UP001596379"/>
    </source>
</evidence>
<dbReference type="Pfam" id="PF00583">
    <property type="entry name" value="Acetyltransf_1"/>
    <property type="match status" value="1"/>
</dbReference>
<dbReference type="SUPFAM" id="SSF55729">
    <property type="entry name" value="Acyl-CoA N-acyltransferases (Nat)"/>
    <property type="match status" value="1"/>
</dbReference>
<comment type="caution">
    <text evidence="2">The sequence shown here is derived from an EMBL/GenBank/DDBJ whole genome shotgun (WGS) entry which is preliminary data.</text>
</comment>
<dbReference type="Gene3D" id="3.40.630.30">
    <property type="match status" value="1"/>
</dbReference>
<dbReference type="RefSeq" id="WP_382234898.1">
    <property type="nucleotide sequence ID" value="NZ_JBHTCC010000002.1"/>
</dbReference>
<dbReference type="EC" id="2.3.-.-" evidence="2"/>
<keyword evidence="3" id="KW-1185">Reference proteome</keyword>
<evidence type="ECO:0000259" key="1">
    <source>
        <dbReference type="PROSITE" id="PS51186"/>
    </source>
</evidence>
<gene>
    <name evidence="2" type="ORF">ACFQO0_11910</name>
</gene>
<dbReference type="Proteomes" id="UP001596379">
    <property type="component" value="Unassembled WGS sequence"/>
</dbReference>
<dbReference type="EMBL" id="JBHTCC010000002">
    <property type="protein sequence ID" value="MFC7299141.1"/>
    <property type="molecule type" value="Genomic_DNA"/>
</dbReference>
<protein>
    <submittedName>
        <fullName evidence="2">GNAT family N-acetyltransferase</fullName>
        <ecNumber evidence="2">2.3.-.-</ecNumber>
    </submittedName>
</protein>
<accession>A0ABW2J827</accession>
<name>A0ABW2J827_9BURK</name>
<reference evidence="3" key="1">
    <citation type="journal article" date="2019" name="Int. J. Syst. Evol. Microbiol.">
        <title>The Global Catalogue of Microorganisms (GCM) 10K type strain sequencing project: providing services to taxonomists for standard genome sequencing and annotation.</title>
        <authorList>
            <consortium name="The Broad Institute Genomics Platform"/>
            <consortium name="The Broad Institute Genome Sequencing Center for Infectious Disease"/>
            <person name="Wu L."/>
            <person name="Ma J."/>
        </authorList>
    </citation>
    <scope>NUCLEOTIDE SEQUENCE [LARGE SCALE GENOMIC DNA]</scope>
    <source>
        <strain evidence="3">CCUG 36956</strain>
    </source>
</reference>
<dbReference type="CDD" id="cd04301">
    <property type="entry name" value="NAT_SF"/>
    <property type="match status" value="1"/>
</dbReference>
<keyword evidence="2" id="KW-0808">Transferase</keyword>
<organism evidence="2 3">
    <name type="scientific">Herminiimonas aquatilis</name>
    <dbReference type="NCBI Taxonomy" id="345342"/>
    <lineage>
        <taxon>Bacteria</taxon>
        <taxon>Pseudomonadati</taxon>
        <taxon>Pseudomonadota</taxon>
        <taxon>Betaproteobacteria</taxon>
        <taxon>Burkholderiales</taxon>
        <taxon>Oxalobacteraceae</taxon>
        <taxon>Herminiimonas</taxon>
    </lineage>
</organism>
<proteinExistence type="predicted"/>
<feature type="domain" description="N-acetyltransferase" evidence="1">
    <location>
        <begin position="1"/>
        <end position="158"/>
    </location>
</feature>